<sequence length="151" mass="17432">MGKTIQALREKNQLQEKKVARLEETIEWKEDAQKVRTRERDDVKAPFKDCVKQCVKELQGMQVGEETSNIYRNLAPDDTDDFAGAKERLNTHFEPQVNKMEVTECPERIVPIIVWIMGNSGSMLTKHRSNITLSVLGKDVRDIPKKLEEHL</sequence>
<evidence type="ECO:0000313" key="3">
    <source>
        <dbReference type="Proteomes" id="UP000838412"/>
    </source>
</evidence>
<name>A0A8S4MPI2_BRALA</name>
<feature type="coiled-coil region" evidence="1">
    <location>
        <begin position="5"/>
        <end position="32"/>
    </location>
</feature>
<dbReference type="EMBL" id="CAKMNS010000310">
    <property type="protein sequence ID" value="CAH1277431.1"/>
    <property type="molecule type" value="Genomic_DNA"/>
</dbReference>
<dbReference type="OrthoDB" id="10068383at2759"/>
<gene>
    <name evidence="2" type="primary">Hypp9625</name>
    <name evidence="2" type="ORF">BLAG_LOCUS26219</name>
</gene>
<organism evidence="2 3">
    <name type="scientific">Branchiostoma lanceolatum</name>
    <name type="common">Common lancelet</name>
    <name type="synonym">Amphioxus lanceolatum</name>
    <dbReference type="NCBI Taxonomy" id="7740"/>
    <lineage>
        <taxon>Eukaryota</taxon>
        <taxon>Metazoa</taxon>
        <taxon>Chordata</taxon>
        <taxon>Cephalochordata</taxon>
        <taxon>Leptocardii</taxon>
        <taxon>Amphioxiformes</taxon>
        <taxon>Branchiostomatidae</taxon>
        <taxon>Branchiostoma</taxon>
    </lineage>
</organism>
<dbReference type="AlphaFoldDB" id="A0A8S4MPI2"/>
<accession>A0A8S4MPI2</accession>
<dbReference type="Proteomes" id="UP000838412">
    <property type="component" value="Unassembled WGS sequence"/>
</dbReference>
<keyword evidence="1" id="KW-0175">Coiled coil</keyword>
<keyword evidence="3" id="KW-1185">Reference proteome</keyword>
<comment type="caution">
    <text evidence="2">The sequence shown here is derived from an EMBL/GenBank/DDBJ whole genome shotgun (WGS) entry which is preliminary data.</text>
</comment>
<evidence type="ECO:0000313" key="2">
    <source>
        <dbReference type="EMBL" id="CAH1277431.1"/>
    </source>
</evidence>
<reference evidence="2" key="1">
    <citation type="submission" date="2022-01" db="EMBL/GenBank/DDBJ databases">
        <authorList>
            <person name="Braso-Vives M."/>
        </authorList>
    </citation>
    <scope>NUCLEOTIDE SEQUENCE</scope>
</reference>
<protein>
    <submittedName>
        <fullName evidence="2">Hypp9625 protein</fullName>
    </submittedName>
</protein>
<evidence type="ECO:0000256" key="1">
    <source>
        <dbReference type="SAM" id="Coils"/>
    </source>
</evidence>
<proteinExistence type="predicted"/>
<feature type="non-terminal residue" evidence="2">
    <location>
        <position position="1"/>
    </location>
</feature>